<organism evidence="2 3">
    <name type="scientific">Nezara viridula</name>
    <name type="common">Southern green stink bug</name>
    <name type="synonym">Cimex viridulus</name>
    <dbReference type="NCBI Taxonomy" id="85310"/>
    <lineage>
        <taxon>Eukaryota</taxon>
        <taxon>Metazoa</taxon>
        <taxon>Ecdysozoa</taxon>
        <taxon>Arthropoda</taxon>
        <taxon>Hexapoda</taxon>
        <taxon>Insecta</taxon>
        <taxon>Pterygota</taxon>
        <taxon>Neoptera</taxon>
        <taxon>Paraneoptera</taxon>
        <taxon>Hemiptera</taxon>
        <taxon>Heteroptera</taxon>
        <taxon>Panheteroptera</taxon>
        <taxon>Pentatomomorpha</taxon>
        <taxon>Pentatomoidea</taxon>
        <taxon>Pentatomidae</taxon>
        <taxon>Pentatominae</taxon>
        <taxon>Nezara</taxon>
    </lineage>
</organism>
<dbReference type="EMBL" id="OV725077">
    <property type="protein sequence ID" value="CAH1392424.1"/>
    <property type="molecule type" value="Genomic_DNA"/>
</dbReference>
<feature type="region of interest" description="Disordered" evidence="1">
    <location>
        <begin position="16"/>
        <end position="37"/>
    </location>
</feature>
<dbReference type="OrthoDB" id="6629385at2759"/>
<keyword evidence="3" id="KW-1185">Reference proteome</keyword>
<accession>A0A9P0E233</accession>
<name>A0A9P0E233_NEZVI</name>
<evidence type="ECO:0000256" key="1">
    <source>
        <dbReference type="SAM" id="MobiDB-lite"/>
    </source>
</evidence>
<gene>
    <name evidence="2" type="ORF">NEZAVI_LOCUS3239</name>
</gene>
<dbReference type="Proteomes" id="UP001152798">
    <property type="component" value="Chromosome 1"/>
</dbReference>
<sequence length="208" mass="23614">MVWRCDDGEEWRPLDLNNATKSKAQEESSDLVIGSDSHEDYTTKIKDSVDNPYQTNGETAILDTNVNEHLKLIPIEKTLHVPSNQMILRSFPVPLPIEMKEPFQLHIPVPVKIEKELLVPVDKIVYHPVVKPVPIKVIKQLLRTKSPPCILELLTLRSSIHSINTRSQLIDLYIPSRKTTSFNTSFVILASFFWNSVSITILNAKIAP</sequence>
<reference evidence="2" key="1">
    <citation type="submission" date="2022-01" db="EMBL/GenBank/DDBJ databases">
        <authorList>
            <person name="King R."/>
        </authorList>
    </citation>
    <scope>NUCLEOTIDE SEQUENCE</scope>
</reference>
<proteinExistence type="predicted"/>
<evidence type="ECO:0000313" key="2">
    <source>
        <dbReference type="EMBL" id="CAH1392424.1"/>
    </source>
</evidence>
<dbReference type="AlphaFoldDB" id="A0A9P0E233"/>
<protein>
    <submittedName>
        <fullName evidence="2">Uncharacterized protein</fullName>
    </submittedName>
</protein>
<evidence type="ECO:0000313" key="3">
    <source>
        <dbReference type="Proteomes" id="UP001152798"/>
    </source>
</evidence>